<accession>A0A6J4LTC9</accession>
<organism evidence="1">
    <name type="scientific">uncultured Cytophagales bacterium</name>
    <dbReference type="NCBI Taxonomy" id="158755"/>
    <lineage>
        <taxon>Bacteria</taxon>
        <taxon>Pseudomonadati</taxon>
        <taxon>Bacteroidota</taxon>
        <taxon>Sphingobacteriia</taxon>
        <taxon>Sphingobacteriales</taxon>
        <taxon>environmental samples</taxon>
    </lineage>
</organism>
<dbReference type="AlphaFoldDB" id="A0A6J4LTC9"/>
<gene>
    <name evidence="1" type="ORF">AVDCRST_MAG56-7883</name>
</gene>
<sequence length="95" mass="10176">MNAQAAPNPPDERQKQEALRLTDTLTNALGQPNPLAPGQQQAATECLAAIRERLAGNGAPHKTQLDDLMKAVGEDEPLTTQAMQLAELFGYLPSL</sequence>
<proteinExistence type="predicted"/>
<evidence type="ECO:0000313" key="1">
    <source>
        <dbReference type="EMBL" id="CAA9340922.1"/>
    </source>
</evidence>
<protein>
    <submittedName>
        <fullName evidence="1">Uncharacterized protein</fullName>
    </submittedName>
</protein>
<dbReference type="EMBL" id="CADCTQ010000662">
    <property type="protein sequence ID" value="CAA9340922.1"/>
    <property type="molecule type" value="Genomic_DNA"/>
</dbReference>
<reference evidence="1" key="1">
    <citation type="submission" date="2020-02" db="EMBL/GenBank/DDBJ databases">
        <authorList>
            <person name="Meier V. D."/>
        </authorList>
    </citation>
    <scope>NUCLEOTIDE SEQUENCE</scope>
    <source>
        <strain evidence="1">AVDCRST_MAG56</strain>
    </source>
</reference>
<name>A0A6J4LTC9_9SPHI</name>